<gene>
    <name evidence="3" type="ORF">E1J06_08910</name>
</gene>
<dbReference type="Gene3D" id="3.40.50.2000">
    <property type="entry name" value="Glycogen Phosphorylase B"/>
    <property type="match status" value="2"/>
</dbReference>
<dbReference type="SUPFAM" id="SSF53756">
    <property type="entry name" value="UDP-Glycosyltransferase/glycogen phosphorylase"/>
    <property type="match status" value="1"/>
</dbReference>
<dbReference type="Pfam" id="PF13439">
    <property type="entry name" value="Glyco_transf_4"/>
    <property type="match status" value="1"/>
</dbReference>
<sequence>MNILEITGEPIGTGGQEMFIINVLRHINMKDLKIDLLTPYYCENEIYREEVVNKGGQVYCIGLPFAPGGFRWNIMKPLNRFLKVNRYDVVHIHSGSTSMLMLCSLVARWNGIKKIIVHSHCTGYVKSMKYYLLKMLTYPVLRFIPSDYCACSVEAGMWKFPMRIVKTKLQVVKNGIDLTKFHMNNEKRMEYRSLLNIADGTIVIGHVGRFSFVKNQEFLIEVLSLVKQQNIDVKLMLIGTGETLHEIRDLVKAKDLENEVLFVGAIPNVYDYMQAMDVFAFPSRWEGLGIVGIEAQAVGLPVIASDVIPKEMKLVDSVSFLSLNCPEKWADCMVKTAFHIRRDSIEIIKNQGYDIINTAEVVRAIYTNPPNMIDKKDSQKSRIYDI</sequence>
<dbReference type="RefSeq" id="WP_008673478.1">
    <property type="nucleotide sequence ID" value="NZ_JABFHS010000001.1"/>
</dbReference>
<dbReference type="InterPro" id="IPR050194">
    <property type="entry name" value="Glycosyltransferase_grp1"/>
</dbReference>
<evidence type="ECO:0000259" key="1">
    <source>
        <dbReference type="Pfam" id="PF00534"/>
    </source>
</evidence>
<evidence type="ECO:0000313" key="4">
    <source>
        <dbReference type="Proteomes" id="UP000294834"/>
    </source>
</evidence>
<dbReference type="Pfam" id="PF00534">
    <property type="entry name" value="Glycos_transf_1"/>
    <property type="match status" value="1"/>
</dbReference>
<reference evidence="3 4" key="1">
    <citation type="journal article" date="2019" name="Nat. Microbiol.">
        <title>Genomic variation and strain-specific functional adaptation in the human gut microbiome during early life.</title>
        <authorList>
            <person name="Vatanen T."/>
            <person name="Plichta D.R."/>
            <person name="Somani J."/>
            <person name="Munch P.C."/>
            <person name="Arthur T.D."/>
            <person name="Hall A.B."/>
            <person name="Rudolf S."/>
            <person name="Oakeley E.J."/>
            <person name="Ke X."/>
            <person name="Young R.A."/>
            <person name="Haiser H.J."/>
            <person name="Kolde R."/>
            <person name="Yassour M."/>
            <person name="Luopajarvi K."/>
            <person name="Siljander H."/>
            <person name="Virtanen S.M."/>
            <person name="Ilonen J."/>
            <person name="Uibo R."/>
            <person name="Tillmann V."/>
            <person name="Mokurov S."/>
            <person name="Dorshakova N."/>
            <person name="Porter J.A."/>
            <person name="McHardy A.C."/>
            <person name="Lahdesmaki H."/>
            <person name="Vlamakis H."/>
            <person name="Huttenhower C."/>
            <person name="Knip M."/>
            <person name="Xavier R.J."/>
        </authorList>
    </citation>
    <scope>NUCLEOTIDE SEQUENCE [LARGE SCALE GENOMIC DNA]</scope>
    <source>
        <strain evidence="3 4">RJX1052</strain>
    </source>
</reference>
<feature type="domain" description="Glycosyltransferase subfamily 4-like N-terminal" evidence="2">
    <location>
        <begin position="14"/>
        <end position="179"/>
    </location>
</feature>
<dbReference type="InterPro" id="IPR028098">
    <property type="entry name" value="Glyco_trans_4-like_N"/>
</dbReference>
<dbReference type="PANTHER" id="PTHR45947:SF3">
    <property type="entry name" value="SULFOQUINOVOSYL TRANSFERASE SQD2"/>
    <property type="match status" value="1"/>
</dbReference>
<organism evidence="3 4">
    <name type="scientific">Phocaeicola dorei</name>
    <dbReference type="NCBI Taxonomy" id="357276"/>
    <lineage>
        <taxon>Bacteria</taxon>
        <taxon>Pseudomonadati</taxon>
        <taxon>Bacteroidota</taxon>
        <taxon>Bacteroidia</taxon>
        <taxon>Bacteroidales</taxon>
        <taxon>Bacteroidaceae</taxon>
        <taxon>Phocaeicola</taxon>
    </lineage>
</organism>
<dbReference type="PANTHER" id="PTHR45947">
    <property type="entry name" value="SULFOQUINOVOSYL TRANSFERASE SQD2"/>
    <property type="match status" value="1"/>
</dbReference>
<accession>A0AAX2R372</accession>
<proteinExistence type="predicted"/>
<evidence type="ECO:0000313" key="3">
    <source>
        <dbReference type="EMBL" id="TDB07528.1"/>
    </source>
</evidence>
<dbReference type="GO" id="GO:0016758">
    <property type="term" value="F:hexosyltransferase activity"/>
    <property type="evidence" value="ECO:0007669"/>
    <property type="project" value="TreeGrafter"/>
</dbReference>
<dbReference type="InterPro" id="IPR001296">
    <property type="entry name" value="Glyco_trans_1"/>
</dbReference>
<feature type="domain" description="Glycosyl transferase family 1" evidence="1">
    <location>
        <begin position="191"/>
        <end position="310"/>
    </location>
</feature>
<dbReference type="EMBL" id="SLTX01000001">
    <property type="protein sequence ID" value="TDB07528.1"/>
    <property type="molecule type" value="Genomic_DNA"/>
</dbReference>
<dbReference type="AlphaFoldDB" id="A0AAX2R372"/>
<evidence type="ECO:0000259" key="2">
    <source>
        <dbReference type="Pfam" id="PF13439"/>
    </source>
</evidence>
<protein>
    <submittedName>
        <fullName evidence="3">Glycosyltransferase family 1 protein</fullName>
    </submittedName>
</protein>
<dbReference type="Proteomes" id="UP000294834">
    <property type="component" value="Unassembled WGS sequence"/>
</dbReference>
<comment type="caution">
    <text evidence="3">The sequence shown here is derived from an EMBL/GenBank/DDBJ whole genome shotgun (WGS) entry which is preliminary data.</text>
</comment>
<name>A0AAX2R372_9BACT</name>